<keyword evidence="5" id="KW-1133">Transmembrane helix</keyword>
<evidence type="ECO:0000256" key="3">
    <source>
        <dbReference type="PROSITE-ProRule" id="PRU00023"/>
    </source>
</evidence>
<comment type="caution">
    <text evidence="8">The sequence shown here is derived from an EMBL/GenBank/DDBJ whole genome shotgun (WGS) entry which is preliminary data.</text>
</comment>
<evidence type="ECO:0000313" key="9">
    <source>
        <dbReference type="Proteomes" id="UP000606974"/>
    </source>
</evidence>
<feature type="region of interest" description="Disordered" evidence="4">
    <location>
        <begin position="1"/>
        <end position="58"/>
    </location>
</feature>
<feature type="compositionally biased region" description="Polar residues" evidence="4">
    <location>
        <begin position="1"/>
        <end position="12"/>
    </location>
</feature>
<feature type="domain" description="SPX" evidence="6">
    <location>
        <begin position="419"/>
        <end position="583"/>
    </location>
</feature>
<dbReference type="SUPFAM" id="SSF48403">
    <property type="entry name" value="Ankyrin repeat"/>
    <property type="match status" value="1"/>
</dbReference>
<feature type="region of interest" description="Disordered" evidence="4">
    <location>
        <begin position="94"/>
        <end position="114"/>
    </location>
</feature>
<feature type="transmembrane region" description="Helical" evidence="5">
    <location>
        <begin position="138"/>
        <end position="160"/>
    </location>
</feature>
<feature type="compositionally biased region" description="Polar residues" evidence="4">
    <location>
        <begin position="247"/>
        <end position="258"/>
    </location>
</feature>
<dbReference type="InterPro" id="IPR004331">
    <property type="entry name" value="SPX_dom"/>
</dbReference>
<feature type="region of interest" description="Disordered" evidence="4">
    <location>
        <begin position="307"/>
        <end position="360"/>
    </location>
</feature>
<dbReference type="SUPFAM" id="SSF51695">
    <property type="entry name" value="PLC-like phosphodiesterases"/>
    <property type="match status" value="1"/>
</dbReference>
<dbReference type="Gene3D" id="3.20.20.190">
    <property type="entry name" value="Phosphatidylinositol (PI) phosphodiesterase"/>
    <property type="match status" value="1"/>
</dbReference>
<dbReference type="InterPro" id="IPR036770">
    <property type="entry name" value="Ankyrin_rpt-contain_sf"/>
</dbReference>
<dbReference type="Pfam" id="PF03105">
    <property type="entry name" value="SPX"/>
    <property type="match status" value="1"/>
</dbReference>
<keyword evidence="5" id="KW-0812">Transmembrane</keyword>
<protein>
    <recommendedName>
        <fullName evidence="10">Ankyrin repeat protein nuc-2</fullName>
    </recommendedName>
</protein>
<feature type="repeat" description="ANK" evidence="3">
    <location>
        <begin position="842"/>
        <end position="875"/>
    </location>
</feature>
<feature type="region of interest" description="Disordered" evidence="4">
    <location>
        <begin position="247"/>
        <end position="289"/>
    </location>
</feature>
<name>A0A8H7E1Z3_9EURO</name>
<dbReference type="InterPro" id="IPR030395">
    <property type="entry name" value="GP_PDE_dom"/>
</dbReference>
<evidence type="ECO:0000256" key="5">
    <source>
        <dbReference type="SAM" id="Phobius"/>
    </source>
</evidence>
<dbReference type="Pfam" id="PF13637">
    <property type="entry name" value="Ank_4"/>
    <property type="match status" value="1"/>
</dbReference>
<feature type="domain" description="GP-PDE" evidence="7">
    <location>
        <begin position="1126"/>
        <end position="1428"/>
    </location>
</feature>
<dbReference type="Pfam" id="PF12796">
    <property type="entry name" value="Ank_2"/>
    <property type="match status" value="1"/>
</dbReference>
<evidence type="ECO:0000256" key="1">
    <source>
        <dbReference type="ARBA" id="ARBA00022737"/>
    </source>
</evidence>
<dbReference type="PANTHER" id="PTHR24198:SF165">
    <property type="entry name" value="ANKYRIN REPEAT-CONTAINING PROTEIN-RELATED"/>
    <property type="match status" value="1"/>
</dbReference>
<dbReference type="Pfam" id="PF25329">
    <property type="entry name" value="C2_GDE1"/>
    <property type="match status" value="1"/>
</dbReference>
<dbReference type="OrthoDB" id="1577640at2759"/>
<feature type="compositionally biased region" description="Low complexity" evidence="4">
    <location>
        <begin position="97"/>
        <end position="114"/>
    </location>
</feature>
<feature type="compositionally biased region" description="Pro residues" evidence="4">
    <location>
        <begin position="46"/>
        <end position="58"/>
    </location>
</feature>
<dbReference type="GO" id="GO:0008081">
    <property type="term" value="F:phosphoric diester hydrolase activity"/>
    <property type="evidence" value="ECO:0007669"/>
    <property type="project" value="InterPro"/>
</dbReference>
<proteinExistence type="predicted"/>
<evidence type="ECO:0000256" key="4">
    <source>
        <dbReference type="SAM" id="MobiDB-lite"/>
    </source>
</evidence>
<dbReference type="GO" id="GO:0006629">
    <property type="term" value="P:lipid metabolic process"/>
    <property type="evidence" value="ECO:0007669"/>
    <property type="project" value="InterPro"/>
</dbReference>
<dbReference type="EMBL" id="JAACFV010000100">
    <property type="protein sequence ID" value="KAF7505810.1"/>
    <property type="molecule type" value="Genomic_DNA"/>
</dbReference>
<evidence type="ECO:0000259" key="7">
    <source>
        <dbReference type="PROSITE" id="PS51704"/>
    </source>
</evidence>
<keyword evidence="2 3" id="KW-0040">ANK repeat</keyword>
<keyword evidence="9" id="KW-1185">Reference proteome</keyword>
<feature type="compositionally biased region" description="Low complexity" evidence="4">
    <location>
        <begin position="13"/>
        <end position="45"/>
    </location>
</feature>
<evidence type="ECO:0000256" key="2">
    <source>
        <dbReference type="ARBA" id="ARBA00023043"/>
    </source>
</evidence>
<evidence type="ECO:0000313" key="8">
    <source>
        <dbReference type="EMBL" id="KAF7505810.1"/>
    </source>
</evidence>
<dbReference type="SMART" id="SM00248">
    <property type="entry name" value="ANK"/>
    <property type="match status" value="8"/>
</dbReference>
<feature type="compositionally biased region" description="Low complexity" evidence="4">
    <location>
        <begin position="308"/>
        <end position="321"/>
    </location>
</feature>
<accession>A0A8H7E1Z3</accession>
<feature type="repeat" description="ANK" evidence="3">
    <location>
        <begin position="877"/>
        <end position="909"/>
    </location>
</feature>
<keyword evidence="5" id="KW-0472">Membrane</keyword>
<organism evidence="8 9">
    <name type="scientific">Endocarpon pusillum</name>
    <dbReference type="NCBI Taxonomy" id="364733"/>
    <lineage>
        <taxon>Eukaryota</taxon>
        <taxon>Fungi</taxon>
        <taxon>Dikarya</taxon>
        <taxon>Ascomycota</taxon>
        <taxon>Pezizomycotina</taxon>
        <taxon>Eurotiomycetes</taxon>
        <taxon>Chaetothyriomycetidae</taxon>
        <taxon>Verrucariales</taxon>
        <taxon>Verrucariaceae</taxon>
        <taxon>Endocarpon</taxon>
    </lineage>
</organism>
<keyword evidence="1" id="KW-0677">Repeat</keyword>
<feature type="compositionally biased region" description="Polar residues" evidence="4">
    <location>
        <begin position="215"/>
        <end position="230"/>
    </location>
</feature>
<dbReference type="PANTHER" id="PTHR24198">
    <property type="entry name" value="ANKYRIN REPEAT AND PROTEIN KINASE DOMAIN-CONTAINING PROTEIN"/>
    <property type="match status" value="1"/>
</dbReference>
<dbReference type="PROSITE" id="PS50088">
    <property type="entry name" value="ANK_REPEAT"/>
    <property type="match status" value="3"/>
</dbReference>
<dbReference type="InterPro" id="IPR057506">
    <property type="entry name" value="C2_GPCPD1"/>
</dbReference>
<dbReference type="PROSITE" id="PS51382">
    <property type="entry name" value="SPX"/>
    <property type="match status" value="1"/>
</dbReference>
<evidence type="ECO:0008006" key="10">
    <source>
        <dbReference type="Google" id="ProtNLM"/>
    </source>
</evidence>
<dbReference type="CDD" id="cd14483">
    <property type="entry name" value="SPX_PHO81_NUC-2_like"/>
    <property type="match status" value="1"/>
</dbReference>
<sequence length="1436" mass="155486">MASNATEIATSQAPTSFATQTSFFSSPPSSSAATAPTFVVSTSSSAPPPSSVPSPPAPSIVLITSVTTQSPASTGGTGAPSVVVITSTASSNPQQISSLTAASPSSLSSSSSAAPLATSNAESSASTGGVGLSQGGKIAVAVVVPIVAIALLVVGLLFFWKKRKTRKSAEEQRKKEMEEYGFNPNNDPSLPPVGAAYGENKSEEAEDGIGYRGWGTTNSATTRIPSTNLGSGQGGIGVALSDGASNNAGYGYQTSPSHGTERPSDGHSGDPLVGSPHARSPSGDSDLAALGTAPVAGVARQDKGIHRGASNASSAYSNGPARSEGSDDIGLPGGAPAGPYYHEDSPYYNEGHGQPELYGDNAFGGAQPVIRDGAFAMDFAEQVVPVLTVLHLKTWRTGLGSCVNLLLRCGWRAQSYAMGKFGKRIQKRQLDLPEYAASFLNYKALKKLIKQLSATPTIAAQNAQAEAQGSIDPKIALRANKEVFFFRLEREIEKVNVLYLQKEAEFSLRLKTLLDKRRTIQARNASTSKISASFATLVEGFQQFDNDLNKLQQFVEVNETAISKILKKWDKTAKSQTKEIYLQRAVEIQPCFNRDVLRDLSDRATTSRLDLEAWPEGENIQYGSIRPADKVTGQRVGTDESDIDLQVLQTVATDNLASLKEWITRLGKSPHANDRFTRIFLASIHDSSDEALALLLQTHCVDLHAEDDINERNCLHEAAIYGRDYVLRRGLAAGVDVSRVDVYGRIPLHYACLKGRVDMVITLIEAGNQTVDYKDHDNFTPLIHSIVRHQLACVQQLLIHHARIDPLTAADHIPLNLACQHQSIQVATLLLERGAKLLPDAEGLYPQHLVARSSQTSSLLLLLKDHGADLNQKDKLYQWTPLFHAASEGRVECLRTLLANGVNVDALDEKGLSAMYYATWEGHLECMEQLWQQRRRSNITSSTSREGLLRGQGRQLPDVMDAELSGNPQEGDGIPDLSLPPPIIPLRRYGHNFLDTKTLISIGFSPGSEAIAFFNEGRYPAARITISSKLSDLIPRNIMLPIQEDSRTVSFQIDGLDTFAVDFEVFPTFGSKVIAKSVALPDVFKASESSSGSCCLPLFDPRLRAIGQIRFSFQVIKPYYGDPLDITHFATYWKATSALDDQSGLVTGSSLCGDYLRLYVQLTHDSIPIVYPKYKLNHHGLNVPISQLTHQEMHNAGAGGFSAAKDPLADINSSGSVPSPEMLQTLIDSTLSLHNVLVNLRSDIHLNLHILYPTAGEERSLGLGPTADVNTFADAILTNVFDHARFSKEQSPDFMRSIVFTSNNPNICTALNWKQPNYPVLLSNDLEPKNTRSTARYQESLFNQSASSMSIKESARMAQSNNFMGLMLQSRVLEMVPALVDTIQELGLVLVADTSNEKTGSNSGGGSTEGWSAMPEGVNGILKPNRVLRFHDTIDM</sequence>
<dbReference type="Gene3D" id="1.25.40.20">
    <property type="entry name" value="Ankyrin repeat-containing domain"/>
    <property type="match status" value="1"/>
</dbReference>
<dbReference type="PROSITE" id="PS51704">
    <property type="entry name" value="GP_PDE"/>
    <property type="match status" value="1"/>
</dbReference>
<dbReference type="PROSITE" id="PS50297">
    <property type="entry name" value="ANK_REP_REGION"/>
    <property type="match status" value="3"/>
</dbReference>
<feature type="compositionally biased region" description="Basic and acidic residues" evidence="4">
    <location>
        <begin position="259"/>
        <end position="268"/>
    </location>
</feature>
<dbReference type="InterPro" id="IPR002110">
    <property type="entry name" value="Ankyrin_rpt"/>
</dbReference>
<gene>
    <name evidence="8" type="ORF">GJ744_000385</name>
</gene>
<reference evidence="8" key="1">
    <citation type="submission" date="2020-02" db="EMBL/GenBank/DDBJ databases">
        <authorList>
            <person name="Palmer J.M."/>
        </authorList>
    </citation>
    <scope>NUCLEOTIDE SEQUENCE</scope>
    <source>
        <strain evidence="8">EPUS1.4</strain>
        <tissue evidence="8">Thallus</tissue>
    </source>
</reference>
<feature type="repeat" description="ANK" evidence="3">
    <location>
        <begin position="743"/>
        <end position="767"/>
    </location>
</feature>
<feature type="region of interest" description="Disordered" evidence="4">
    <location>
        <begin position="170"/>
        <end position="232"/>
    </location>
</feature>
<dbReference type="InterPro" id="IPR017946">
    <property type="entry name" value="PLC-like_Pdiesterase_TIM-brl"/>
</dbReference>
<feature type="region of interest" description="Disordered" evidence="4">
    <location>
        <begin position="1395"/>
        <end position="1416"/>
    </location>
</feature>
<dbReference type="Proteomes" id="UP000606974">
    <property type="component" value="Unassembled WGS sequence"/>
</dbReference>
<evidence type="ECO:0000259" key="6">
    <source>
        <dbReference type="PROSITE" id="PS51382"/>
    </source>
</evidence>